<dbReference type="Proteomes" id="UP000728032">
    <property type="component" value="Unassembled WGS sequence"/>
</dbReference>
<dbReference type="OrthoDB" id="2309723at2759"/>
<evidence type="ECO:0000313" key="4">
    <source>
        <dbReference type="EMBL" id="CAD7660344.1"/>
    </source>
</evidence>
<comment type="subunit">
    <text evidence="1">Homodimer.</text>
</comment>
<proteinExistence type="predicted"/>
<protein>
    <submittedName>
        <fullName evidence="4">Uncharacterized protein</fullName>
    </submittedName>
</protein>
<dbReference type="InterPro" id="IPR004045">
    <property type="entry name" value="Glutathione_S-Trfase_N"/>
</dbReference>
<dbReference type="SFLD" id="SFLDS00019">
    <property type="entry name" value="Glutathione_Transferase_(cytos"/>
    <property type="match status" value="1"/>
</dbReference>
<dbReference type="SFLD" id="SFLDG00358">
    <property type="entry name" value="Main_(cytGST)"/>
    <property type="match status" value="1"/>
</dbReference>
<dbReference type="PANTHER" id="PTHR43969:SF9">
    <property type="entry name" value="GLUTATHIONE S TRANSFERASE D10, ISOFORM A-RELATED"/>
    <property type="match status" value="1"/>
</dbReference>
<dbReference type="AlphaFoldDB" id="A0A7R9QWZ7"/>
<dbReference type="Pfam" id="PF13417">
    <property type="entry name" value="GST_N_3"/>
    <property type="match status" value="1"/>
</dbReference>
<dbReference type="GO" id="GO:0004364">
    <property type="term" value="F:glutathione transferase activity"/>
    <property type="evidence" value="ECO:0007669"/>
    <property type="project" value="TreeGrafter"/>
</dbReference>
<dbReference type="PROSITE" id="PS50405">
    <property type="entry name" value="GST_CTER"/>
    <property type="match status" value="1"/>
</dbReference>
<dbReference type="Gene3D" id="3.40.30.10">
    <property type="entry name" value="Glutaredoxin"/>
    <property type="match status" value="1"/>
</dbReference>
<evidence type="ECO:0000256" key="1">
    <source>
        <dbReference type="ARBA" id="ARBA00011738"/>
    </source>
</evidence>
<dbReference type="SFLD" id="SFLDG01153">
    <property type="entry name" value="Main.4:_Theta-like"/>
    <property type="match status" value="1"/>
</dbReference>
<evidence type="ECO:0000259" key="2">
    <source>
        <dbReference type="PROSITE" id="PS50404"/>
    </source>
</evidence>
<dbReference type="InterPro" id="IPR010987">
    <property type="entry name" value="Glutathione-S-Trfase_C-like"/>
</dbReference>
<dbReference type="CDD" id="cd03177">
    <property type="entry name" value="GST_C_Delta_Epsilon"/>
    <property type="match status" value="1"/>
</dbReference>
<dbReference type="InterPro" id="IPR004046">
    <property type="entry name" value="GST_C"/>
</dbReference>
<dbReference type="FunFam" id="3.40.30.10:FF:000034">
    <property type="entry name" value="glutathione S-transferase 1"/>
    <property type="match status" value="1"/>
</dbReference>
<reference evidence="4" key="1">
    <citation type="submission" date="2020-11" db="EMBL/GenBank/DDBJ databases">
        <authorList>
            <person name="Tran Van P."/>
        </authorList>
    </citation>
    <scope>NUCLEOTIDE SEQUENCE</scope>
</reference>
<dbReference type="CDD" id="cd03045">
    <property type="entry name" value="GST_N_Delta_Epsilon"/>
    <property type="match status" value="1"/>
</dbReference>
<dbReference type="FunFam" id="1.20.1050.10:FF:000007">
    <property type="entry name" value="Glutathione S-transferase 1-1"/>
    <property type="match status" value="1"/>
</dbReference>
<evidence type="ECO:0000313" key="5">
    <source>
        <dbReference type="Proteomes" id="UP000728032"/>
    </source>
</evidence>
<dbReference type="Gene3D" id="1.20.1050.10">
    <property type="match status" value="1"/>
</dbReference>
<dbReference type="PANTHER" id="PTHR43969">
    <property type="entry name" value="GLUTATHIONE S TRANSFERASE D10, ISOFORM A-RELATED"/>
    <property type="match status" value="1"/>
</dbReference>
<dbReference type="InterPro" id="IPR036282">
    <property type="entry name" value="Glutathione-S-Trfase_C_sf"/>
</dbReference>
<gene>
    <name evidence="4" type="ORF">ONB1V03_LOCUS16914</name>
</gene>
<dbReference type="InterPro" id="IPR036249">
    <property type="entry name" value="Thioredoxin-like_sf"/>
</dbReference>
<sequence>MPIDLYYATLSPPCRAVLMTLRQLNLDVNVITTDVHKKESWPPQFLKLSYPQHTVPTLVDDGFPLGESRAIMQYLVSKYAPNSDLYPTHDLKKRAHVDRLLYYDMSIWYAIVNATVMKIFRGVEPTESALKNFKKNFNVLNDFIGNNKYVAGNELTIADLSYLATISTLAINDYKDLDEFPNVKNWFFRVQKELPYFDDVNGKVPELWKQHSSANK</sequence>
<keyword evidence="5" id="KW-1185">Reference proteome</keyword>
<feature type="domain" description="GST C-terminal" evidence="3">
    <location>
        <begin position="90"/>
        <end position="207"/>
    </location>
</feature>
<feature type="domain" description="GST N-terminal" evidence="2">
    <location>
        <begin position="1"/>
        <end position="83"/>
    </location>
</feature>
<dbReference type="SUPFAM" id="SSF52833">
    <property type="entry name" value="Thioredoxin-like"/>
    <property type="match status" value="1"/>
</dbReference>
<name>A0A7R9QWZ7_9ACAR</name>
<dbReference type="Pfam" id="PF00043">
    <property type="entry name" value="GST_C"/>
    <property type="match status" value="1"/>
</dbReference>
<evidence type="ECO:0000259" key="3">
    <source>
        <dbReference type="PROSITE" id="PS50405"/>
    </source>
</evidence>
<organism evidence="4">
    <name type="scientific">Oppiella nova</name>
    <dbReference type="NCBI Taxonomy" id="334625"/>
    <lineage>
        <taxon>Eukaryota</taxon>
        <taxon>Metazoa</taxon>
        <taxon>Ecdysozoa</taxon>
        <taxon>Arthropoda</taxon>
        <taxon>Chelicerata</taxon>
        <taxon>Arachnida</taxon>
        <taxon>Acari</taxon>
        <taxon>Acariformes</taxon>
        <taxon>Sarcoptiformes</taxon>
        <taxon>Oribatida</taxon>
        <taxon>Brachypylina</taxon>
        <taxon>Oppioidea</taxon>
        <taxon>Oppiidae</taxon>
        <taxon>Oppiella</taxon>
    </lineage>
</organism>
<dbReference type="EMBL" id="CAJPVJ010019956">
    <property type="protein sequence ID" value="CAG2177482.1"/>
    <property type="molecule type" value="Genomic_DNA"/>
</dbReference>
<dbReference type="EMBL" id="OC934781">
    <property type="protein sequence ID" value="CAD7660344.1"/>
    <property type="molecule type" value="Genomic_DNA"/>
</dbReference>
<dbReference type="GO" id="GO:0006749">
    <property type="term" value="P:glutathione metabolic process"/>
    <property type="evidence" value="ECO:0007669"/>
    <property type="project" value="TreeGrafter"/>
</dbReference>
<dbReference type="SUPFAM" id="SSF47616">
    <property type="entry name" value="GST C-terminal domain-like"/>
    <property type="match status" value="1"/>
</dbReference>
<dbReference type="InterPro" id="IPR040079">
    <property type="entry name" value="Glutathione_S-Trfase"/>
</dbReference>
<dbReference type="PROSITE" id="PS50404">
    <property type="entry name" value="GST_NTER"/>
    <property type="match status" value="1"/>
</dbReference>
<accession>A0A7R9QWZ7</accession>